<dbReference type="Proteomes" id="UP001633002">
    <property type="component" value="Unassembled WGS sequence"/>
</dbReference>
<keyword evidence="3" id="KW-1185">Reference proteome</keyword>
<proteinExistence type="predicted"/>
<protein>
    <recommendedName>
        <fullName evidence="4">Secreted protein</fullName>
    </recommendedName>
</protein>
<dbReference type="EMBL" id="JBJQOH010000001">
    <property type="protein sequence ID" value="KAL3701315.1"/>
    <property type="molecule type" value="Genomic_DNA"/>
</dbReference>
<evidence type="ECO:0000313" key="2">
    <source>
        <dbReference type="EMBL" id="KAL3701315.1"/>
    </source>
</evidence>
<feature type="compositionally biased region" description="Basic and acidic residues" evidence="1">
    <location>
        <begin position="135"/>
        <end position="146"/>
    </location>
</feature>
<name>A0ABD3IG11_9MARC</name>
<reference evidence="2 3" key="1">
    <citation type="submission" date="2024-09" db="EMBL/GenBank/DDBJ databases">
        <title>Chromosome-scale assembly of Riccia sorocarpa.</title>
        <authorList>
            <person name="Paukszto L."/>
        </authorList>
    </citation>
    <scope>NUCLEOTIDE SEQUENCE [LARGE SCALE GENOMIC DNA]</scope>
    <source>
        <strain evidence="2">LP-2024</strain>
        <tissue evidence="2">Aerial parts of the thallus</tissue>
    </source>
</reference>
<comment type="caution">
    <text evidence="2">The sequence shown here is derived from an EMBL/GenBank/DDBJ whole genome shotgun (WGS) entry which is preliminary data.</text>
</comment>
<feature type="region of interest" description="Disordered" evidence="1">
    <location>
        <begin position="53"/>
        <end position="146"/>
    </location>
</feature>
<evidence type="ECO:0000313" key="3">
    <source>
        <dbReference type="Proteomes" id="UP001633002"/>
    </source>
</evidence>
<dbReference type="AlphaFoldDB" id="A0ABD3IG11"/>
<feature type="compositionally biased region" description="Basic and acidic residues" evidence="1">
    <location>
        <begin position="113"/>
        <end position="128"/>
    </location>
</feature>
<evidence type="ECO:0000256" key="1">
    <source>
        <dbReference type="SAM" id="MobiDB-lite"/>
    </source>
</evidence>
<organism evidence="2 3">
    <name type="scientific">Riccia sorocarpa</name>
    <dbReference type="NCBI Taxonomy" id="122646"/>
    <lineage>
        <taxon>Eukaryota</taxon>
        <taxon>Viridiplantae</taxon>
        <taxon>Streptophyta</taxon>
        <taxon>Embryophyta</taxon>
        <taxon>Marchantiophyta</taxon>
        <taxon>Marchantiopsida</taxon>
        <taxon>Marchantiidae</taxon>
        <taxon>Marchantiales</taxon>
        <taxon>Ricciaceae</taxon>
        <taxon>Riccia</taxon>
    </lineage>
</organism>
<sequence>MFVMLLLMLGSSFGDEWRSHRGDVRVGRVNRGQVEVMCEVILDVMMQRGYQHEPFEREKKRRSLWKSTKSQLMPASPPVGGERRSHPNDVQVRRVNGGRAWSSEGLRSHRWHHDAERISAEAGEKNDDIGGNSRRSGDDMRSCVGV</sequence>
<gene>
    <name evidence="2" type="ORF">R1sor_019337</name>
</gene>
<accession>A0ABD3IG11</accession>
<evidence type="ECO:0008006" key="4">
    <source>
        <dbReference type="Google" id="ProtNLM"/>
    </source>
</evidence>